<accession>A0A151J0S6</accession>
<proteinExistence type="predicted"/>
<evidence type="ECO:0000313" key="2">
    <source>
        <dbReference type="Proteomes" id="UP000078492"/>
    </source>
</evidence>
<name>A0A151J0S6_9HYME</name>
<protein>
    <recommendedName>
        <fullName evidence="3">DDE Tnp4 domain-containing protein</fullName>
    </recommendedName>
</protein>
<evidence type="ECO:0008006" key="3">
    <source>
        <dbReference type="Google" id="ProtNLM"/>
    </source>
</evidence>
<dbReference type="EMBL" id="KQ980614">
    <property type="protein sequence ID" value="KYN15062.1"/>
    <property type="molecule type" value="Genomic_DNA"/>
</dbReference>
<sequence length="285" mass="33541">MVEDGKIIFDNYKKPTNSGRFLNFTSNHSVQHTAKDNERHNFTSANSFSEKEFKIISPVHRLGIDYRMPDILEPGQFQLSTEIANDSRLITKTRWIVEARNGHLKSFFKFFRNIIPFHHVNHLQEFYLIGGAIIKKYREPIYMEGATIELTHNMLERTRTPNALKDIVEREGLDRRGFNQWIRLDENQLLDFPILDIDYLQDLTVAIYQIGLAFSYVQDKIMRDDTEILELDLHRVQPNILRLRVYSRHKNRTRYNLNDDIVQGADIVNGEPILGYYCAKPAQER</sequence>
<reference evidence="1 2" key="1">
    <citation type="submission" date="2015-09" db="EMBL/GenBank/DDBJ databases">
        <title>Trachymyrmex cornetzi WGS genome.</title>
        <authorList>
            <person name="Nygaard S."/>
            <person name="Hu H."/>
            <person name="Boomsma J."/>
            <person name="Zhang G."/>
        </authorList>
    </citation>
    <scope>NUCLEOTIDE SEQUENCE [LARGE SCALE GENOMIC DNA]</scope>
    <source>
        <strain evidence="1">Tcor2-1</strain>
        <tissue evidence="1">Whole body</tissue>
    </source>
</reference>
<dbReference type="Proteomes" id="UP000078492">
    <property type="component" value="Unassembled WGS sequence"/>
</dbReference>
<dbReference type="AlphaFoldDB" id="A0A151J0S6"/>
<evidence type="ECO:0000313" key="1">
    <source>
        <dbReference type="EMBL" id="KYN15062.1"/>
    </source>
</evidence>
<keyword evidence="2" id="KW-1185">Reference proteome</keyword>
<organism evidence="1 2">
    <name type="scientific">Trachymyrmex cornetzi</name>
    <dbReference type="NCBI Taxonomy" id="471704"/>
    <lineage>
        <taxon>Eukaryota</taxon>
        <taxon>Metazoa</taxon>
        <taxon>Ecdysozoa</taxon>
        <taxon>Arthropoda</taxon>
        <taxon>Hexapoda</taxon>
        <taxon>Insecta</taxon>
        <taxon>Pterygota</taxon>
        <taxon>Neoptera</taxon>
        <taxon>Endopterygota</taxon>
        <taxon>Hymenoptera</taxon>
        <taxon>Apocrita</taxon>
        <taxon>Aculeata</taxon>
        <taxon>Formicoidea</taxon>
        <taxon>Formicidae</taxon>
        <taxon>Myrmicinae</taxon>
        <taxon>Trachymyrmex</taxon>
    </lineage>
</organism>
<gene>
    <name evidence="1" type="ORF">ALC57_12725</name>
</gene>